<dbReference type="AlphaFoldDB" id="A0A381XAF4"/>
<dbReference type="SUPFAM" id="SSF51569">
    <property type="entry name" value="Aldolase"/>
    <property type="match status" value="1"/>
</dbReference>
<keyword evidence="3" id="KW-0963">Cytoplasm</keyword>
<dbReference type="GO" id="GO:0009264">
    <property type="term" value="P:deoxyribonucleotide catabolic process"/>
    <property type="evidence" value="ECO:0007669"/>
    <property type="project" value="InterPro"/>
</dbReference>
<dbReference type="PIRSF" id="PIRSF001357">
    <property type="entry name" value="DeoC"/>
    <property type="match status" value="1"/>
</dbReference>
<accession>A0A381XAF4</accession>
<evidence type="ECO:0000313" key="8">
    <source>
        <dbReference type="EMBL" id="SVA61532.1"/>
    </source>
</evidence>
<dbReference type="PANTHER" id="PTHR10889">
    <property type="entry name" value="DEOXYRIBOSE-PHOSPHATE ALDOLASE"/>
    <property type="match status" value="1"/>
</dbReference>
<dbReference type="Gene3D" id="3.20.20.70">
    <property type="entry name" value="Aldolase class I"/>
    <property type="match status" value="1"/>
</dbReference>
<comment type="catalytic activity">
    <reaction evidence="7">
        <text>2-deoxy-D-ribose 5-phosphate = D-glyceraldehyde 3-phosphate + acetaldehyde</text>
        <dbReference type="Rhea" id="RHEA:12821"/>
        <dbReference type="ChEBI" id="CHEBI:15343"/>
        <dbReference type="ChEBI" id="CHEBI:59776"/>
        <dbReference type="ChEBI" id="CHEBI:62877"/>
        <dbReference type="EC" id="4.1.2.4"/>
    </reaction>
</comment>
<evidence type="ECO:0000256" key="4">
    <source>
        <dbReference type="ARBA" id="ARBA00023239"/>
    </source>
</evidence>
<dbReference type="CDD" id="cd00959">
    <property type="entry name" value="DeoC"/>
    <property type="match status" value="1"/>
</dbReference>
<dbReference type="NCBIfam" id="TIGR00126">
    <property type="entry name" value="deoC"/>
    <property type="match status" value="1"/>
</dbReference>
<protein>
    <recommendedName>
        <fullName evidence="2">deoxyribose-phosphate aldolase</fullName>
        <ecNumber evidence="2">4.1.2.4</ecNumber>
    </recommendedName>
    <alternativeName>
        <fullName evidence="6">2-deoxy-D-ribose 5-phosphate aldolase</fullName>
    </alternativeName>
</protein>
<dbReference type="GO" id="GO:0016052">
    <property type="term" value="P:carbohydrate catabolic process"/>
    <property type="evidence" value="ECO:0007669"/>
    <property type="project" value="TreeGrafter"/>
</dbReference>
<dbReference type="EMBL" id="UINC01014429">
    <property type="protein sequence ID" value="SVA61532.1"/>
    <property type="molecule type" value="Genomic_DNA"/>
</dbReference>
<dbReference type="InterPro" id="IPR011343">
    <property type="entry name" value="DeoC"/>
</dbReference>
<dbReference type="PANTHER" id="PTHR10889:SF1">
    <property type="entry name" value="DEOXYRIBOSE-PHOSPHATE ALDOLASE"/>
    <property type="match status" value="1"/>
</dbReference>
<dbReference type="Pfam" id="PF01791">
    <property type="entry name" value="DeoC"/>
    <property type="match status" value="1"/>
</dbReference>
<dbReference type="EC" id="4.1.2.4" evidence="2"/>
<dbReference type="GO" id="GO:0005737">
    <property type="term" value="C:cytoplasm"/>
    <property type="evidence" value="ECO:0007669"/>
    <property type="project" value="InterPro"/>
</dbReference>
<dbReference type="FunFam" id="3.20.20.70:FF:000044">
    <property type="entry name" value="Deoxyribose-phosphate aldolase"/>
    <property type="match status" value="1"/>
</dbReference>
<dbReference type="InterPro" id="IPR002915">
    <property type="entry name" value="DeoC/FbaB/LacD_aldolase"/>
</dbReference>
<dbReference type="InterPro" id="IPR028581">
    <property type="entry name" value="DeoC_typeI"/>
</dbReference>
<sequence>MSDTPETPLGSYIDHTNLRPDATAADIEKLCAEAIEHELFAVCVNGSWVQHAATYLEDADVSIATVIGFPLGASDSDSKRYETEAAVDNGVHEIDMVMNLGRFIDGDHQYIVREIRDVVEAAEDRRVKVIIETGYFNDEQIATACKLAVTAEAHFVKTSTGFGPGGATIEHVQLMRETVNQYAGVKASGGIRDRETALAMIEAGATRIGTSSGVSIVGD</sequence>
<evidence type="ECO:0000256" key="7">
    <source>
        <dbReference type="ARBA" id="ARBA00048791"/>
    </source>
</evidence>
<organism evidence="8">
    <name type="scientific">marine metagenome</name>
    <dbReference type="NCBI Taxonomy" id="408172"/>
    <lineage>
        <taxon>unclassified sequences</taxon>
        <taxon>metagenomes</taxon>
        <taxon>ecological metagenomes</taxon>
    </lineage>
</organism>
<keyword evidence="5" id="KW-0704">Schiff base</keyword>
<evidence type="ECO:0000256" key="6">
    <source>
        <dbReference type="ARBA" id="ARBA00032755"/>
    </source>
</evidence>
<dbReference type="GO" id="GO:0004139">
    <property type="term" value="F:deoxyribose-phosphate aldolase activity"/>
    <property type="evidence" value="ECO:0007669"/>
    <property type="project" value="UniProtKB-EC"/>
</dbReference>
<evidence type="ECO:0000256" key="5">
    <source>
        <dbReference type="ARBA" id="ARBA00023270"/>
    </source>
</evidence>
<dbReference type="SMART" id="SM01133">
    <property type="entry name" value="DeoC"/>
    <property type="match status" value="1"/>
</dbReference>
<evidence type="ECO:0000256" key="1">
    <source>
        <dbReference type="ARBA" id="ARBA00010936"/>
    </source>
</evidence>
<dbReference type="InterPro" id="IPR013785">
    <property type="entry name" value="Aldolase_TIM"/>
</dbReference>
<evidence type="ECO:0000256" key="2">
    <source>
        <dbReference type="ARBA" id="ARBA00012515"/>
    </source>
</evidence>
<keyword evidence="4" id="KW-0456">Lyase</keyword>
<proteinExistence type="inferred from homology"/>
<name>A0A381XAF4_9ZZZZ</name>
<dbReference type="HAMAP" id="MF_00114">
    <property type="entry name" value="DeoC_type1"/>
    <property type="match status" value="1"/>
</dbReference>
<comment type="similarity">
    <text evidence="1">Belongs to the DeoC/FbaB aldolase family. DeoC type 1 subfamily.</text>
</comment>
<gene>
    <name evidence="8" type="ORF">METZ01_LOCUS114386</name>
</gene>
<reference evidence="8" key="1">
    <citation type="submission" date="2018-05" db="EMBL/GenBank/DDBJ databases">
        <authorList>
            <person name="Lanie J.A."/>
            <person name="Ng W.-L."/>
            <person name="Kazmierczak K.M."/>
            <person name="Andrzejewski T.M."/>
            <person name="Davidsen T.M."/>
            <person name="Wayne K.J."/>
            <person name="Tettelin H."/>
            <person name="Glass J.I."/>
            <person name="Rusch D."/>
            <person name="Podicherti R."/>
            <person name="Tsui H.-C.T."/>
            <person name="Winkler M.E."/>
        </authorList>
    </citation>
    <scope>NUCLEOTIDE SEQUENCE</scope>
</reference>
<evidence type="ECO:0000256" key="3">
    <source>
        <dbReference type="ARBA" id="ARBA00022490"/>
    </source>
</evidence>